<dbReference type="CDD" id="cd04301">
    <property type="entry name" value="NAT_SF"/>
    <property type="match status" value="1"/>
</dbReference>
<feature type="domain" description="N-acetyltransferase" evidence="1">
    <location>
        <begin position="3"/>
        <end position="161"/>
    </location>
</feature>
<proteinExistence type="predicted"/>
<dbReference type="PROSITE" id="PS51186">
    <property type="entry name" value="GNAT"/>
    <property type="match status" value="1"/>
</dbReference>
<dbReference type="RefSeq" id="WP_322347610.1">
    <property type="nucleotide sequence ID" value="NZ_CP129968.2"/>
</dbReference>
<organism evidence="2">
    <name type="scientific">Marivirga arenosa</name>
    <dbReference type="NCBI Taxonomy" id="3059076"/>
    <lineage>
        <taxon>Bacteria</taxon>
        <taxon>Pseudomonadati</taxon>
        <taxon>Bacteroidota</taxon>
        <taxon>Cytophagia</taxon>
        <taxon>Cytophagales</taxon>
        <taxon>Marivirgaceae</taxon>
        <taxon>Marivirga</taxon>
    </lineage>
</organism>
<dbReference type="Gene3D" id="3.40.630.30">
    <property type="match status" value="1"/>
</dbReference>
<sequence length="308" mass="35803">MNFSFKIVDLSNIEDFEYLFYTVFNKNKDIETINIRKKLFPNGAQDFNVGLLAYDENNKLAGGVGLYASYLFLGEKNKAIVSQIGDAMVLESYRKKGLFKSLVKALINEAKNRNHKFIFTFPSIENLGSYNTFKKNGFIEIASLYKYHKKVKPLLFSRLLKKINSRLFEKYSKRKKLMPFAKLAEQRSSIKRNGIFFNSKSYSINHMVHLNTVKAWVSLKRFSVLIGDFSVLEKNNIDSMINDLSNYTKSIGKEEIIFCTNIDLEKEFLDQYKWDHVDSSLRVMVCPVNMDEISINSLKFNYTDIDTF</sequence>
<dbReference type="Pfam" id="PF00583">
    <property type="entry name" value="Acetyltransf_1"/>
    <property type="match status" value="1"/>
</dbReference>
<protein>
    <submittedName>
        <fullName evidence="2">GNAT family N-acetyltransferase</fullName>
    </submittedName>
</protein>
<gene>
    <name evidence="2" type="ORF">QYS47_29120</name>
</gene>
<dbReference type="KEGG" id="marp:QYS47_29120"/>
<evidence type="ECO:0000313" key="2">
    <source>
        <dbReference type="EMBL" id="WNB18072.1"/>
    </source>
</evidence>
<name>A0AA51ZWK5_9BACT</name>
<dbReference type="InterPro" id="IPR000182">
    <property type="entry name" value="GNAT_dom"/>
</dbReference>
<dbReference type="EMBL" id="CP129968">
    <property type="protein sequence ID" value="WNB18072.1"/>
    <property type="molecule type" value="Genomic_DNA"/>
</dbReference>
<dbReference type="Proteomes" id="UP001232019">
    <property type="component" value="Chromosome"/>
</dbReference>
<dbReference type="AlphaFoldDB" id="A0AA51ZWK5"/>
<dbReference type="InterPro" id="IPR016181">
    <property type="entry name" value="Acyl_CoA_acyltransferase"/>
</dbReference>
<evidence type="ECO:0000259" key="1">
    <source>
        <dbReference type="PROSITE" id="PS51186"/>
    </source>
</evidence>
<dbReference type="GO" id="GO:0016747">
    <property type="term" value="F:acyltransferase activity, transferring groups other than amino-acyl groups"/>
    <property type="evidence" value="ECO:0007669"/>
    <property type="project" value="InterPro"/>
</dbReference>
<accession>A0AA51ZWK5</accession>
<dbReference type="SUPFAM" id="SSF55729">
    <property type="entry name" value="Acyl-CoA N-acyltransferases (Nat)"/>
    <property type="match status" value="1"/>
</dbReference>
<reference evidence="2" key="1">
    <citation type="submission" date="2023-08" db="EMBL/GenBank/DDBJ databases">
        <title>Comparative genomics and taxonomic characterization of three novel marine species of genus Marivirga.</title>
        <authorList>
            <person name="Muhammad N."/>
            <person name="Kim S.-G."/>
        </authorList>
    </citation>
    <scope>NUCLEOTIDE SEQUENCE</scope>
    <source>
        <strain evidence="2">BKB1-2</strain>
    </source>
</reference>